<accession>A0ABN8R1E0</accession>
<comment type="caution">
    <text evidence="3">The sequence shown here is derived from an EMBL/GenBank/DDBJ whole genome shotgun (WGS) entry which is preliminary data.</text>
</comment>
<evidence type="ECO:0000313" key="4">
    <source>
        <dbReference type="Proteomes" id="UP001159405"/>
    </source>
</evidence>
<feature type="signal peptide" evidence="2">
    <location>
        <begin position="1"/>
        <end position="20"/>
    </location>
</feature>
<name>A0ABN8R1E0_9CNID</name>
<feature type="chain" id="PRO_5046334801" evidence="2">
    <location>
        <begin position="21"/>
        <end position="196"/>
    </location>
</feature>
<protein>
    <submittedName>
        <fullName evidence="3">Uncharacterized protein</fullName>
    </submittedName>
</protein>
<evidence type="ECO:0000313" key="3">
    <source>
        <dbReference type="EMBL" id="CAH3171215.1"/>
    </source>
</evidence>
<reference evidence="3 4" key="1">
    <citation type="submission" date="2022-05" db="EMBL/GenBank/DDBJ databases">
        <authorList>
            <consortium name="Genoscope - CEA"/>
            <person name="William W."/>
        </authorList>
    </citation>
    <scope>NUCLEOTIDE SEQUENCE [LARGE SCALE GENOMIC DNA]</scope>
</reference>
<dbReference type="Proteomes" id="UP001159405">
    <property type="component" value="Unassembled WGS sequence"/>
</dbReference>
<sequence>MNFLPFTAFAIVAVIQGALALKCHQCMPDYSSIMNIAQQGSNSSGMSFCANPSETIDCSQDPFIGSVADSCYTARVNINTSLPIGNMEVYVLNCSVMSFCGMLKNQTCQTLQSIFKGISMFDIESCDVECCQGDLCNNPSSSSPTPSTESPSSTPSSTDSPVSTGTTVKSSVKSNVPSATTLFGNLVLMALTVVNF</sequence>
<dbReference type="EMBL" id="CALNXK010000162">
    <property type="protein sequence ID" value="CAH3171215.1"/>
    <property type="molecule type" value="Genomic_DNA"/>
</dbReference>
<evidence type="ECO:0000256" key="1">
    <source>
        <dbReference type="SAM" id="MobiDB-lite"/>
    </source>
</evidence>
<organism evidence="3 4">
    <name type="scientific">Porites lobata</name>
    <dbReference type="NCBI Taxonomy" id="104759"/>
    <lineage>
        <taxon>Eukaryota</taxon>
        <taxon>Metazoa</taxon>
        <taxon>Cnidaria</taxon>
        <taxon>Anthozoa</taxon>
        <taxon>Hexacorallia</taxon>
        <taxon>Scleractinia</taxon>
        <taxon>Fungiina</taxon>
        <taxon>Poritidae</taxon>
        <taxon>Porites</taxon>
    </lineage>
</organism>
<feature type="compositionally biased region" description="Low complexity" evidence="1">
    <location>
        <begin position="139"/>
        <end position="171"/>
    </location>
</feature>
<keyword evidence="2" id="KW-0732">Signal</keyword>
<gene>
    <name evidence="3" type="ORF">PLOB_00011750</name>
</gene>
<keyword evidence="4" id="KW-1185">Reference proteome</keyword>
<evidence type="ECO:0000256" key="2">
    <source>
        <dbReference type="SAM" id="SignalP"/>
    </source>
</evidence>
<feature type="region of interest" description="Disordered" evidence="1">
    <location>
        <begin position="138"/>
        <end position="171"/>
    </location>
</feature>
<proteinExistence type="predicted"/>